<dbReference type="PRINTS" id="PR00171">
    <property type="entry name" value="SUGRTRNSPORT"/>
</dbReference>
<feature type="transmembrane region" description="Helical" evidence="15">
    <location>
        <begin position="349"/>
        <end position="369"/>
    </location>
</feature>
<comment type="similarity">
    <text evidence="14">Belongs to the major facilitator superfamily. Sugar transporter (TC 2.A.1.1) family.</text>
</comment>
<dbReference type="NCBIfam" id="TIGR00879">
    <property type="entry name" value="SP"/>
    <property type="match status" value="1"/>
</dbReference>
<feature type="domain" description="Major facilitator superfamily (MFS) profile" evidence="16">
    <location>
        <begin position="53"/>
        <end position="492"/>
    </location>
</feature>
<evidence type="ECO:0000256" key="9">
    <source>
        <dbReference type="ARBA" id="ARBA00044656"/>
    </source>
</evidence>
<feature type="transmembrane region" description="Helical" evidence="15">
    <location>
        <begin position="468"/>
        <end position="485"/>
    </location>
</feature>
<dbReference type="Gene3D" id="1.20.1250.20">
    <property type="entry name" value="MFS general substrate transporter like domains"/>
    <property type="match status" value="1"/>
</dbReference>
<evidence type="ECO:0000256" key="11">
    <source>
        <dbReference type="ARBA" id="ARBA00044668"/>
    </source>
</evidence>
<evidence type="ECO:0000256" key="2">
    <source>
        <dbReference type="ARBA" id="ARBA00011738"/>
    </source>
</evidence>
<evidence type="ECO:0000313" key="17">
    <source>
        <dbReference type="EMBL" id="TMW67446.1"/>
    </source>
</evidence>
<keyword evidence="6 15" id="KW-0472">Membrane</keyword>
<accession>A0A8K1CPJ1</accession>
<sequence length="508" mass="54601">MASTSRDTTVNKDQAPATTDFVGLASPNLPTPSSAYDSVHTNSILYTSVGFALLLSSQIGWMVTQLNVSTFQDQDDCDARPVAPGTCLMFPGHSKSSWMWVVNLWTAGCAVGSLGCAKISDRIGRKKAMGVSAILMIIAAAIQASALKVTVYALGRFLSGIASGFASVIPNSYINEVSPPHLRNHLGAIYQIAIGLAIILVSSTFFWANTSTGWRYIGGFPIVIAGVFLLGAPSLMVESPTWLLDKGRREEAEQELARLFGSHNVELAMSWLTTHESSESTASKIEEASGAGESALQQNPWKALVSREYRKQTLVAVVLAMGQQLSGINVVFIYSSFMFKDAGLEDDRVGSMIAYVVNLLPAFFAAALATRYGNRGVIIGGQVVMILASIGIMIALTASSPVTSIVFIALYVAAYATSLGPLPFLMAAAMFPNALRASGTSLCLFFNWTGQLIIGISYPYISDALRDLSFLPFLVILVVLSLFHYKFLPETAGRTHDEIQATFRSKHT</sequence>
<keyword evidence="4 15" id="KW-0812">Transmembrane</keyword>
<comment type="catalytic activity">
    <reaction evidence="11">
        <text>D-glucosamine(out) = D-glucosamine(in)</text>
        <dbReference type="Rhea" id="RHEA:78423"/>
        <dbReference type="ChEBI" id="CHEBI:58723"/>
    </reaction>
    <physiologicalReaction direction="left-to-right" evidence="11">
        <dbReference type="Rhea" id="RHEA:78424"/>
    </physiologicalReaction>
</comment>
<keyword evidence="5 15" id="KW-1133">Transmembrane helix</keyword>
<gene>
    <name evidence="17" type="ORF">Poli38472_011066</name>
</gene>
<dbReference type="PROSITE" id="PS50850">
    <property type="entry name" value="MFS"/>
    <property type="match status" value="1"/>
</dbReference>
<keyword evidence="18" id="KW-1185">Reference proteome</keyword>
<feature type="transmembrane region" description="Helical" evidence="15">
    <location>
        <begin position="186"/>
        <end position="208"/>
    </location>
</feature>
<reference evidence="17" key="1">
    <citation type="submission" date="2019-03" db="EMBL/GenBank/DDBJ databases">
        <title>Long read genome sequence of the mycoparasitic Pythium oligandrum ATCC 38472 isolated from sugarbeet rhizosphere.</title>
        <authorList>
            <person name="Gaulin E."/>
        </authorList>
    </citation>
    <scope>NUCLEOTIDE SEQUENCE</scope>
    <source>
        <strain evidence="17">ATCC 38472_TT</strain>
    </source>
</reference>
<evidence type="ECO:0000256" key="7">
    <source>
        <dbReference type="ARBA" id="ARBA00044637"/>
    </source>
</evidence>
<organism evidence="17 18">
    <name type="scientific">Pythium oligandrum</name>
    <name type="common">Mycoparasitic fungus</name>
    <dbReference type="NCBI Taxonomy" id="41045"/>
    <lineage>
        <taxon>Eukaryota</taxon>
        <taxon>Sar</taxon>
        <taxon>Stramenopiles</taxon>
        <taxon>Oomycota</taxon>
        <taxon>Peronosporomycetes</taxon>
        <taxon>Pythiales</taxon>
        <taxon>Pythiaceae</taxon>
        <taxon>Pythium</taxon>
    </lineage>
</organism>
<feature type="transmembrane region" description="Helical" evidence="15">
    <location>
        <begin position="214"/>
        <end position="237"/>
    </location>
</feature>
<dbReference type="GO" id="GO:0015149">
    <property type="term" value="F:hexose transmembrane transporter activity"/>
    <property type="evidence" value="ECO:0007669"/>
    <property type="project" value="TreeGrafter"/>
</dbReference>
<dbReference type="PROSITE" id="PS00217">
    <property type="entry name" value="SUGAR_TRANSPORT_2"/>
    <property type="match status" value="1"/>
</dbReference>
<proteinExistence type="inferred from homology"/>
<evidence type="ECO:0000259" key="16">
    <source>
        <dbReference type="PROSITE" id="PS50850"/>
    </source>
</evidence>
<protein>
    <recommendedName>
        <fullName evidence="13">Hexose transporter 1</fullName>
    </recommendedName>
</protein>
<comment type="caution">
    <text evidence="17">The sequence shown here is derived from an EMBL/GenBank/DDBJ whole genome shotgun (WGS) entry which is preliminary data.</text>
</comment>
<dbReference type="GO" id="GO:0016020">
    <property type="term" value="C:membrane"/>
    <property type="evidence" value="ECO:0007669"/>
    <property type="project" value="UniProtKB-SubCell"/>
</dbReference>
<comment type="catalytic activity">
    <reaction evidence="8">
        <text>D-glucose(out) = D-glucose(in)</text>
        <dbReference type="Rhea" id="RHEA:60376"/>
        <dbReference type="ChEBI" id="CHEBI:4167"/>
    </reaction>
    <physiologicalReaction direction="left-to-right" evidence="8">
        <dbReference type="Rhea" id="RHEA:60377"/>
    </physiologicalReaction>
</comment>
<dbReference type="Pfam" id="PF00083">
    <property type="entry name" value="Sugar_tr"/>
    <property type="match status" value="1"/>
</dbReference>
<feature type="transmembrane region" description="Helical" evidence="15">
    <location>
        <begin position="376"/>
        <end position="398"/>
    </location>
</feature>
<dbReference type="InterPro" id="IPR020846">
    <property type="entry name" value="MFS_dom"/>
</dbReference>
<comment type="catalytic activity">
    <reaction evidence="10">
        <text>D-mannose(out) = D-mannose(in)</text>
        <dbReference type="Rhea" id="RHEA:78391"/>
        <dbReference type="ChEBI" id="CHEBI:4208"/>
    </reaction>
    <physiologicalReaction direction="left-to-right" evidence="10">
        <dbReference type="Rhea" id="RHEA:78392"/>
    </physiologicalReaction>
</comment>
<evidence type="ECO:0000313" key="18">
    <source>
        <dbReference type="Proteomes" id="UP000794436"/>
    </source>
</evidence>
<evidence type="ECO:0000256" key="5">
    <source>
        <dbReference type="ARBA" id="ARBA00022989"/>
    </source>
</evidence>
<dbReference type="InterPro" id="IPR005828">
    <property type="entry name" value="MFS_sugar_transport-like"/>
</dbReference>
<comment type="subunit">
    <text evidence="2">Homodimer.</text>
</comment>
<comment type="catalytic activity">
    <reaction evidence="7">
        <text>D-galactose(in) = D-galactose(out)</text>
        <dbReference type="Rhea" id="RHEA:34915"/>
        <dbReference type="ChEBI" id="CHEBI:4139"/>
    </reaction>
    <physiologicalReaction direction="right-to-left" evidence="7">
        <dbReference type="Rhea" id="RHEA:34917"/>
    </physiologicalReaction>
</comment>
<dbReference type="InterPro" id="IPR045263">
    <property type="entry name" value="GLUT"/>
</dbReference>
<dbReference type="Proteomes" id="UP000794436">
    <property type="component" value="Unassembled WGS sequence"/>
</dbReference>
<evidence type="ECO:0000256" key="14">
    <source>
        <dbReference type="RuleBase" id="RU003346"/>
    </source>
</evidence>
<dbReference type="PANTHER" id="PTHR23503">
    <property type="entry name" value="SOLUTE CARRIER FAMILY 2"/>
    <property type="match status" value="1"/>
</dbReference>
<evidence type="ECO:0000256" key="10">
    <source>
        <dbReference type="ARBA" id="ARBA00044662"/>
    </source>
</evidence>
<name>A0A8K1CPJ1_PYTOL</name>
<dbReference type="AlphaFoldDB" id="A0A8K1CPJ1"/>
<feature type="transmembrane region" description="Helical" evidence="15">
    <location>
        <begin position="44"/>
        <end position="63"/>
    </location>
</feature>
<evidence type="ECO:0000256" key="1">
    <source>
        <dbReference type="ARBA" id="ARBA00004141"/>
    </source>
</evidence>
<keyword evidence="3 14" id="KW-0813">Transport</keyword>
<dbReference type="InterPro" id="IPR005829">
    <property type="entry name" value="Sugar_transporter_CS"/>
</dbReference>
<feature type="transmembrane region" description="Helical" evidence="15">
    <location>
        <begin position="98"/>
        <end position="117"/>
    </location>
</feature>
<evidence type="ECO:0000256" key="3">
    <source>
        <dbReference type="ARBA" id="ARBA00022448"/>
    </source>
</evidence>
<dbReference type="InterPro" id="IPR036259">
    <property type="entry name" value="MFS_trans_sf"/>
</dbReference>
<evidence type="ECO:0000256" key="13">
    <source>
        <dbReference type="ARBA" id="ARBA00044780"/>
    </source>
</evidence>
<comment type="catalytic activity">
    <reaction evidence="12">
        <text>D-fructose(out) = D-fructose(in)</text>
        <dbReference type="Rhea" id="RHEA:60372"/>
        <dbReference type="ChEBI" id="CHEBI:37721"/>
    </reaction>
    <physiologicalReaction direction="left-to-right" evidence="12">
        <dbReference type="Rhea" id="RHEA:60373"/>
    </physiologicalReaction>
</comment>
<dbReference type="SUPFAM" id="SSF103473">
    <property type="entry name" value="MFS general substrate transporter"/>
    <property type="match status" value="1"/>
</dbReference>
<dbReference type="InterPro" id="IPR003663">
    <property type="entry name" value="Sugar/inositol_transpt"/>
</dbReference>
<dbReference type="OrthoDB" id="263957at2759"/>
<feature type="transmembrane region" description="Helical" evidence="15">
    <location>
        <begin position="442"/>
        <end position="462"/>
    </location>
</feature>
<evidence type="ECO:0000256" key="6">
    <source>
        <dbReference type="ARBA" id="ARBA00023136"/>
    </source>
</evidence>
<dbReference type="PANTHER" id="PTHR23503:SF8">
    <property type="entry name" value="FACILITATED GLUCOSE TRANSPORTER PROTEIN 1"/>
    <property type="match status" value="1"/>
</dbReference>
<evidence type="ECO:0000256" key="15">
    <source>
        <dbReference type="SAM" id="Phobius"/>
    </source>
</evidence>
<feature type="transmembrane region" description="Helical" evidence="15">
    <location>
        <begin position="153"/>
        <end position="174"/>
    </location>
</feature>
<evidence type="ECO:0000256" key="12">
    <source>
        <dbReference type="ARBA" id="ARBA00044710"/>
    </source>
</evidence>
<dbReference type="EMBL" id="SPLM01000004">
    <property type="protein sequence ID" value="TMW67446.1"/>
    <property type="molecule type" value="Genomic_DNA"/>
</dbReference>
<feature type="transmembrane region" description="Helical" evidence="15">
    <location>
        <begin position="129"/>
        <end position="147"/>
    </location>
</feature>
<feature type="transmembrane region" description="Helical" evidence="15">
    <location>
        <begin position="404"/>
        <end position="430"/>
    </location>
</feature>
<evidence type="ECO:0000256" key="4">
    <source>
        <dbReference type="ARBA" id="ARBA00022692"/>
    </source>
</evidence>
<feature type="transmembrane region" description="Helical" evidence="15">
    <location>
        <begin position="314"/>
        <end position="337"/>
    </location>
</feature>
<comment type="subcellular location">
    <subcellularLocation>
        <location evidence="1">Membrane</location>
        <topology evidence="1">Multi-pass membrane protein</topology>
    </subcellularLocation>
</comment>
<comment type="catalytic activity">
    <reaction evidence="9">
        <text>D-xylose(out) = D-xylose(in)</text>
        <dbReference type="Rhea" id="RHEA:78427"/>
        <dbReference type="ChEBI" id="CHEBI:53455"/>
    </reaction>
    <physiologicalReaction direction="left-to-right" evidence="9">
        <dbReference type="Rhea" id="RHEA:78428"/>
    </physiologicalReaction>
</comment>
<evidence type="ECO:0000256" key="8">
    <source>
        <dbReference type="ARBA" id="ARBA00044648"/>
    </source>
</evidence>